<evidence type="ECO:0000313" key="3">
    <source>
        <dbReference type="Proteomes" id="UP000286287"/>
    </source>
</evidence>
<sequence>MTATAVRFVIPELPPGTPAGTLFLTGDHRGWSSDPQGWAFQRTGQGAVLNADLPMGSLLSVKVRILGTDGRVTEEGDAWGGRAPAHKAVIHEDGQTVTLSLAGWQDDRQGRGRPPRSSPPREEFALAAPWGEQLVRLWWPEGAPDELPLLILHDGQNVFDEAPTFAGSSWDAGGAASMLAGEGHPFRIAALPVSDERSRRYVPFPFEMNAFNPGADEYLDWLRDGLKPELERRFGPPTHTALAGSSFGGLITLYAGLHDPGEYGTWGVFSPAIWPADFELLRWMAGRTDLQARVWLDMGDHEGRTTQEAAETVQLTQGLAETLRPKVQEVQVAIGEGHWHDEEAWRARLPAFLRWWLTSASRRQ</sequence>
<dbReference type="InterPro" id="IPR050583">
    <property type="entry name" value="Mycobacterial_A85_antigen"/>
</dbReference>
<accession>A0A418V9T6</accession>
<dbReference type="InterPro" id="IPR029058">
    <property type="entry name" value="AB_hydrolase_fold"/>
</dbReference>
<dbReference type="Pfam" id="PF00756">
    <property type="entry name" value="Esterase"/>
    <property type="match status" value="1"/>
</dbReference>
<dbReference type="SUPFAM" id="SSF53474">
    <property type="entry name" value="alpha/beta-Hydrolases"/>
    <property type="match status" value="1"/>
</dbReference>
<feature type="region of interest" description="Disordered" evidence="1">
    <location>
        <begin position="103"/>
        <end position="122"/>
    </location>
</feature>
<dbReference type="RefSeq" id="WP_119765443.1">
    <property type="nucleotide sequence ID" value="NZ_QYUJ01000014.1"/>
</dbReference>
<protein>
    <submittedName>
        <fullName evidence="2">Alpha/beta hydrolase</fullName>
    </submittedName>
</protein>
<dbReference type="GO" id="GO:0016787">
    <property type="term" value="F:hydrolase activity"/>
    <property type="evidence" value="ECO:0007669"/>
    <property type="project" value="UniProtKB-KW"/>
</dbReference>
<name>A0A418V9T6_9DEIO</name>
<evidence type="ECO:0000313" key="2">
    <source>
        <dbReference type="EMBL" id="RJF72885.1"/>
    </source>
</evidence>
<gene>
    <name evidence="2" type="ORF">D3875_16365</name>
</gene>
<dbReference type="EMBL" id="QYUJ01000014">
    <property type="protein sequence ID" value="RJF72885.1"/>
    <property type="molecule type" value="Genomic_DNA"/>
</dbReference>
<dbReference type="PANTHER" id="PTHR48098">
    <property type="entry name" value="ENTEROCHELIN ESTERASE-RELATED"/>
    <property type="match status" value="1"/>
</dbReference>
<dbReference type="PANTHER" id="PTHR48098:SF6">
    <property type="entry name" value="FERRI-BACILLIBACTIN ESTERASE BESA"/>
    <property type="match status" value="1"/>
</dbReference>
<dbReference type="InterPro" id="IPR000801">
    <property type="entry name" value="Esterase-like"/>
</dbReference>
<organism evidence="2 3">
    <name type="scientific">Deinococcus cavernae</name>
    <dbReference type="NCBI Taxonomy" id="2320857"/>
    <lineage>
        <taxon>Bacteria</taxon>
        <taxon>Thermotogati</taxon>
        <taxon>Deinococcota</taxon>
        <taxon>Deinococci</taxon>
        <taxon>Deinococcales</taxon>
        <taxon>Deinococcaceae</taxon>
        <taxon>Deinococcus</taxon>
    </lineage>
</organism>
<dbReference type="OrthoDB" id="9784036at2"/>
<dbReference type="AlphaFoldDB" id="A0A418V9T6"/>
<evidence type="ECO:0000256" key="1">
    <source>
        <dbReference type="SAM" id="MobiDB-lite"/>
    </source>
</evidence>
<reference evidence="2 3" key="1">
    <citation type="submission" date="2018-09" db="EMBL/GenBank/DDBJ databases">
        <authorList>
            <person name="Zhu H."/>
        </authorList>
    </citation>
    <scope>NUCLEOTIDE SEQUENCE [LARGE SCALE GENOMIC DNA]</scope>
    <source>
        <strain evidence="2 3">K2S05-167</strain>
    </source>
</reference>
<keyword evidence="3" id="KW-1185">Reference proteome</keyword>
<keyword evidence="2" id="KW-0378">Hydrolase</keyword>
<proteinExistence type="predicted"/>
<comment type="caution">
    <text evidence="2">The sequence shown here is derived from an EMBL/GenBank/DDBJ whole genome shotgun (WGS) entry which is preliminary data.</text>
</comment>
<dbReference type="Gene3D" id="3.40.50.1820">
    <property type="entry name" value="alpha/beta hydrolase"/>
    <property type="match status" value="1"/>
</dbReference>
<dbReference type="Proteomes" id="UP000286287">
    <property type="component" value="Unassembled WGS sequence"/>
</dbReference>